<dbReference type="EMBL" id="QSTF01000040">
    <property type="protein sequence ID" value="RGM36785.1"/>
    <property type="molecule type" value="Genomic_DNA"/>
</dbReference>
<dbReference type="Proteomes" id="UP000260780">
    <property type="component" value="Unassembled WGS sequence"/>
</dbReference>
<name>A0A3E4W3N3_9BACT</name>
<dbReference type="AlphaFoldDB" id="A0A3E4W3N3"/>
<proteinExistence type="predicted"/>
<accession>A0A3E4W3N3</accession>
<evidence type="ECO:0000313" key="1">
    <source>
        <dbReference type="EMBL" id="RGM36785.1"/>
    </source>
</evidence>
<sequence>MKFDKKKALTMPKEALRYNDDSIKSAKAIGQYLNERADLAGVTFKPELTNVSFEKSLEIYAGSAVGVIALCRMAHRLGCEVVVREITEHGLDEMKSEEELQAEKESCEREARINKKLNDLGI</sequence>
<organism evidence="1 2">
    <name type="scientific">Phocaeicola plebeius</name>
    <dbReference type="NCBI Taxonomy" id="310297"/>
    <lineage>
        <taxon>Bacteria</taxon>
        <taxon>Pseudomonadati</taxon>
        <taxon>Bacteroidota</taxon>
        <taxon>Bacteroidia</taxon>
        <taxon>Bacteroidales</taxon>
        <taxon>Bacteroidaceae</taxon>
        <taxon>Phocaeicola</taxon>
    </lineage>
</organism>
<reference evidence="1 2" key="1">
    <citation type="submission" date="2018-08" db="EMBL/GenBank/DDBJ databases">
        <title>A genome reference for cultivated species of the human gut microbiota.</title>
        <authorList>
            <person name="Zou Y."/>
            <person name="Xue W."/>
            <person name="Luo G."/>
        </authorList>
    </citation>
    <scope>NUCLEOTIDE SEQUENCE [LARGE SCALE GENOMIC DNA]</scope>
    <source>
        <strain evidence="1 2">OM08-14</strain>
    </source>
</reference>
<comment type="caution">
    <text evidence="1">The sequence shown here is derived from an EMBL/GenBank/DDBJ whole genome shotgun (WGS) entry which is preliminary data.</text>
</comment>
<protein>
    <submittedName>
        <fullName evidence="1">Uncharacterized protein</fullName>
    </submittedName>
</protein>
<evidence type="ECO:0000313" key="2">
    <source>
        <dbReference type="Proteomes" id="UP000260780"/>
    </source>
</evidence>
<gene>
    <name evidence="1" type="ORF">DXC17_12935</name>
</gene>